<dbReference type="EMBL" id="WHWC01000016">
    <property type="protein sequence ID" value="KAG8367008.1"/>
    <property type="molecule type" value="Genomic_DNA"/>
</dbReference>
<accession>A0AAV6WA34</accession>
<protein>
    <submittedName>
        <fullName evidence="1">Uncharacterized protein</fullName>
    </submittedName>
</protein>
<comment type="caution">
    <text evidence="1">The sequence shown here is derived from an EMBL/GenBank/DDBJ whole genome shotgun (WGS) entry which is preliminary data.</text>
</comment>
<evidence type="ECO:0000313" key="1">
    <source>
        <dbReference type="EMBL" id="KAG8367008.1"/>
    </source>
</evidence>
<name>A0AAV6WA34_9LAMI</name>
<organism evidence="1 2">
    <name type="scientific">Buddleja alternifolia</name>
    <dbReference type="NCBI Taxonomy" id="168488"/>
    <lineage>
        <taxon>Eukaryota</taxon>
        <taxon>Viridiplantae</taxon>
        <taxon>Streptophyta</taxon>
        <taxon>Embryophyta</taxon>
        <taxon>Tracheophyta</taxon>
        <taxon>Spermatophyta</taxon>
        <taxon>Magnoliopsida</taxon>
        <taxon>eudicotyledons</taxon>
        <taxon>Gunneridae</taxon>
        <taxon>Pentapetalae</taxon>
        <taxon>asterids</taxon>
        <taxon>lamiids</taxon>
        <taxon>Lamiales</taxon>
        <taxon>Scrophulariaceae</taxon>
        <taxon>Buddlejeae</taxon>
        <taxon>Buddleja</taxon>
    </lineage>
</organism>
<proteinExistence type="predicted"/>
<reference evidence="1" key="1">
    <citation type="submission" date="2019-10" db="EMBL/GenBank/DDBJ databases">
        <authorList>
            <person name="Zhang R."/>
            <person name="Pan Y."/>
            <person name="Wang J."/>
            <person name="Ma R."/>
            <person name="Yu S."/>
        </authorList>
    </citation>
    <scope>NUCLEOTIDE SEQUENCE</scope>
    <source>
        <strain evidence="1">LA-IB0</strain>
        <tissue evidence="1">Leaf</tissue>
    </source>
</reference>
<keyword evidence="2" id="KW-1185">Reference proteome</keyword>
<dbReference type="AlphaFoldDB" id="A0AAV6WA34"/>
<sequence length="113" mass="12924">MGMFRIVNFDTLLPVTLMNEMKSVAASLLELPSEIKQRNVDVTTDRINPIHEGWDSTILLLMHFVPSYATPQQRFSIGFPLAMKFHVNFEPKSLLVILRSSRVLEFFRSLGVS</sequence>
<dbReference type="Proteomes" id="UP000826271">
    <property type="component" value="Unassembled WGS sequence"/>
</dbReference>
<gene>
    <name evidence="1" type="ORF">BUALT_Bualt16G0027700</name>
</gene>
<evidence type="ECO:0000313" key="2">
    <source>
        <dbReference type="Proteomes" id="UP000826271"/>
    </source>
</evidence>